<dbReference type="GO" id="GO:0005216">
    <property type="term" value="F:monoatomic ion channel activity"/>
    <property type="evidence" value="ECO:0007669"/>
    <property type="project" value="UniProtKB-UniRule"/>
</dbReference>
<reference evidence="21 22" key="1">
    <citation type="journal article" date="2014" name="Emerg. Infect. Dis.">
        <title>Novel reassortant influenza A(H5N8) viruses in domestic ducks, eastern China.</title>
        <authorList>
            <person name="Wu H."/>
            <person name="Peng X."/>
            <person name="Xu L."/>
            <person name="Jin C."/>
            <person name="Cheng L."/>
            <person name="Lu X."/>
            <person name="Xie T."/>
            <person name="Yao H."/>
            <person name="Wu N."/>
        </authorList>
    </citation>
    <scope>NUCLEOTIDE SEQUENCE [LARGE SCALE GENOMIC DNA]</scope>
    <source>
        <strain evidence="21">A/duck/Zhejiang/W24/2013</strain>
    </source>
</reference>
<dbReference type="GO" id="GO:0051259">
    <property type="term" value="P:protein complex oligomerization"/>
    <property type="evidence" value="ECO:0007669"/>
    <property type="project" value="UniProtKB-UniRule"/>
</dbReference>
<feature type="lipid moiety-binding region" description="S-palmitoyl cysteine; by host" evidence="17">
    <location>
        <position position="50"/>
    </location>
</feature>
<evidence type="ECO:0000256" key="14">
    <source>
        <dbReference type="ARBA" id="ARBA00023157"/>
    </source>
</evidence>
<evidence type="ECO:0000256" key="8">
    <source>
        <dbReference type="ARBA" id="ARBA00022968"/>
    </source>
</evidence>
<keyword evidence="10 17" id="KW-1182">Viral ion channel</keyword>
<feature type="modified residue" description="Phosphoserine; by host" evidence="17">
    <location>
        <position position="64"/>
    </location>
</feature>
<keyword evidence="5 17" id="KW-0375">Hydrogen ion transport</keyword>
<dbReference type="InterPro" id="IPR002089">
    <property type="entry name" value="Flu_M2"/>
</dbReference>
<keyword evidence="11 17" id="KW-0406">Ion transport</keyword>
<accession>A0A023JQ24</accession>
<dbReference type="GO" id="GO:0016020">
    <property type="term" value="C:membrane"/>
    <property type="evidence" value="ECO:0007669"/>
    <property type="project" value="UniProtKB-UniRule"/>
</dbReference>
<evidence type="ECO:0000256" key="6">
    <source>
        <dbReference type="ARBA" id="ARBA00022844"/>
    </source>
</evidence>
<feature type="site" description="Seems to be involved in pH gating" evidence="17">
    <location>
        <position position="41"/>
    </location>
</feature>
<keyword evidence="13 17" id="KW-0564">Palmitate</keyword>
<evidence type="ECO:0000256" key="20">
    <source>
        <dbReference type="SAM" id="Phobius"/>
    </source>
</evidence>
<protein>
    <recommendedName>
        <fullName evidence="17 18">Matrix protein 2</fullName>
    </recommendedName>
    <alternativeName>
        <fullName evidence="17">Proton channel protein M2</fullName>
    </alternativeName>
</protein>
<evidence type="ECO:0000256" key="10">
    <source>
        <dbReference type="ARBA" id="ARBA00023039"/>
    </source>
</evidence>
<evidence type="ECO:0000313" key="22">
    <source>
        <dbReference type="Proteomes" id="UP000097350"/>
    </source>
</evidence>
<keyword evidence="4 17" id="KW-0812">Transmembrane</keyword>
<evidence type="ECO:0000256" key="9">
    <source>
        <dbReference type="ARBA" id="ARBA00022989"/>
    </source>
</evidence>
<feature type="transmembrane region" description="Helical" evidence="20">
    <location>
        <begin position="25"/>
        <end position="43"/>
    </location>
</feature>
<evidence type="ECO:0000256" key="19">
    <source>
        <dbReference type="SAM" id="MobiDB-lite"/>
    </source>
</evidence>
<evidence type="ECO:0000256" key="17">
    <source>
        <dbReference type="HAMAP-Rule" id="MF_04069"/>
    </source>
</evidence>
<comment type="subcellular location">
    <subcellularLocation>
        <location evidence="17">Virion membrane</location>
    </subcellularLocation>
    <subcellularLocation>
        <location evidence="17">Host apical cell membrane</location>
        <topology evidence="17">Single-pass type III membrane protein</topology>
    </subcellularLocation>
    <text evidence="17">Abundantly expressed at the apical plasma membrane in infected polarized epithelial cells, in close proximity to budding and assembled virions. Minor component of virions (only 16-20 molecules/virion).</text>
</comment>
<evidence type="ECO:0000256" key="2">
    <source>
        <dbReference type="ARBA" id="ARBA00022511"/>
    </source>
</evidence>
<feature type="topological domain" description="Intravirion" evidence="17">
    <location>
        <begin position="44"/>
        <end position="97"/>
    </location>
</feature>
<evidence type="ECO:0000256" key="4">
    <source>
        <dbReference type="ARBA" id="ARBA00022692"/>
    </source>
</evidence>
<dbReference type="Gene3D" id="6.10.250.1640">
    <property type="match status" value="1"/>
</dbReference>
<comment type="caution">
    <text evidence="17">Lacks conserved residue(s) required for the propagation of feature annotation.</text>
</comment>
<dbReference type="HAMAP" id="MF_04069">
    <property type="entry name" value="INFV_M2"/>
    <property type="match status" value="1"/>
</dbReference>
<comment type="domain">
    <text evidence="17 18">Cytoplasmic tail plays an important role in virion assembly and morphogenesis.</text>
</comment>
<dbReference type="Pfam" id="PF00599">
    <property type="entry name" value="Flu_M2"/>
    <property type="match status" value="1"/>
</dbReference>
<evidence type="ECO:0000256" key="1">
    <source>
        <dbReference type="ARBA" id="ARBA00022448"/>
    </source>
</evidence>
<feature type="modified residue" description="Phosphoserine; by host" evidence="17">
    <location>
        <position position="82"/>
    </location>
</feature>
<sequence length="97" mass="11136">MSLLTEVETPTRTEWECRCSDSSDPLVVAANIIGILHLILWILDRLFFKCIYRCLKHGLKIGPSTEGVPESMREEYRQEQQSAVDVDDGHFVNIELE</sequence>
<evidence type="ECO:0000256" key="16">
    <source>
        <dbReference type="ARBA" id="ARBA00023303"/>
    </source>
</evidence>
<keyword evidence="9 17" id="KW-1133">Transmembrane helix</keyword>
<comment type="subunit">
    <text evidence="17 18">Homotetramer; composed of two disulfide-linked dimers held together by non-covalent interactions. May interact with matrix protein 1.</text>
</comment>
<evidence type="ECO:0000256" key="11">
    <source>
        <dbReference type="ARBA" id="ARBA00023065"/>
    </source>
</evidence>
<keyword evidence="12 17" id="KW-0472">Membrane</keyword>
<feature type="region of interest" description="Disordered" evidence="19">
    <location>
        <begin position="63"/>
        <end position="83"/>
    </location>
</feature>
<name>A0A023JQ24_9INFA</name>
<keyword evidence="8 17" id="KW-0735">Signal-anchor</keyword>
<organism evidence="21 22">
    <name type="scientific">Influenza A virus</name>
    <name type="common">A/duck/Zhejiang/W24/2013(H5N8)</name>
    <dbReference type="NCBI Taxonomy" id="1465590"/>
    <lineage>
        <taxon>Viruses</taxon>
        <taxon>Riboviria</taxon>
        <taxon>Orthornavirae</taxon>
        <taxon>Negarnaviricota</taxon>
        <taxon>Polyploviricotina</taxon>
        <taxon>Insthoviricetes</taxon>
        <taxon>Articulavirales</taxon>
        <taxon>Orthomyxoviridae</taxon>
        <taxon>Alphainfluenzavirus</taxon>
        <taxon>Alphainfluenzavirus influenzae</taxon>
        <taxon>Influenza A virus</taxon>
    </lineage>
</organism>
<evidence type="ECO:0000256" key="13">
    <source>
        <dbReference type="ARBA" id="ARBA00023139"/>
    </source>
</evidence>
<evidence type="ECO:0000256" key="18">
    <source>
        <dbReference type="RuleBase" id="RU361247"/>
    </source>
</evidence>
<feature type="topological domain" description="Virion surface" evidence="17">
    <location>
        <begin position="1"/>
        <end position="22"/>
    </location>
</feature>
<dbReference type="Proteomes" id="UP000097350">
    <property type="component" value="Genome"/>
</dbReference>
<keyword evidence="2 17" id="KW-1032">Host cell membrane</keyword>
<dbReference type="GO" id="GO:0015078">
    <property type="term" value="F:proton transmembrane transporter activity"/>
    <property type="evidence" value="ECO:0007669"/>
    <property type="project" value="UniProtKB-UniRule"/>
</dbReference>
<keyword evidence="17" id="KW-0945">Host-virus interaction</keyword>
<comment type="activity regulation">
    <text evidence="18">The M2 protein from most influenza A strains is inhibited by amantadine and rimantadine, resulting in viral uncoating incapacity. Emergence of amantadine-resistant variants is usually rapid.</text>
</comment>
<evidence type="ECO:0000256" key="3">
    <source>
        <dbReference type="ARBA" id="ARBA00022553"/>
    </source>
</evidence>
<feature type="site" description="Essential for channel activity, possibly by being protonated during channel activation, and by forming the channel gate and the selective filter" evidence="17">
    <location>
        <position position="37"/>
    </location>
</feature>
<evidence type="ECO:0000256" key="12">
    <source>
        <dbReference type="ARBA" id="ARBA00023136"/>
    </source>
</evidence>
<feature type="disulfide bond" description="Interchain (with Cys-17)" evidence="17">
    <location>
        <position position="17"/>
    </location>
</feature>
<proteinExistence type="inferred from homology"/>
<evidence type="ECO:0000313" key="21">
    <source>
        <dbReference type="EMBL" id="AHM24064.1"/>
    </source>
</evidence>
<keyword evidence="15 17" id="KW-0449">Lipoprotein</keyword>
<dbReference type="GO" id="GO:0055036">
    <property type="term" value="C:virion membrane"/>
    <property type="evidence" value="ECO:0007669"/>
    <property type="project" value="UniProtKB-SubCell"/>
</dbReference>
<comment type="function">
    <text evidence="17">Forms a proton-selective ion channel that is necessary for the efficient release of the viral genome during virus entry. After attaching to the cell surface, the virion enters the cell by endocytosis. Acidification of the endosome triggers M2 ion channel activity. The influx of protons into virion interior is believed to disrupt interactions between the viral ribonucleoprotein (RNP), matrix protein 1 (M1), and lipid bilayers, thereby freeing the viral genome from interaction with viral proteins and enabling RNA segments to migrate to the host cell nucleus, where influenza virus RNA transcription and replication occur. Also plays a role in viral proteins secretory pathway. Elevates the intravesicular pH of normally acidic compartments, such as trans-Golgi network, preventing newly formed hemagglutinin from premature switching to the fusion-active conformation.</text>
</comment>
<keyword evidence="3 17" id="KW-0597">Phosphoprotein</keyword>
<evidence type="ECO:0000256" key="5">
    <source>
        <dbReference type="ARBA" id="ARBA00022781"/>
    </source>
</evidence>
<dbReference type="EMBL" id="KJ476675">
    <property type="protein sequence ID" value="AHM24064.1"/>
    <property type="molecule type" value="Viral_cRNA"/>
</dbReference>
<comment type="miscellaneous">
    <text evidence="17">When the channel is activated, one or more imidazole moities of His-37 probably become bi-protonated.</text>
</comment>
<dbReference type="GO" id="GO:0140321">
    <property type="term" value="P:symbiont-mediated suppression of host autophagy"/>
    <property type="evidence" value="ECO:0007669"/>
    <property type="project" value="UniProtKB-UniRule"/>
</dbReference>
<dbReference type="GO" id="GO:0020002">
    <property type="term" value="C:host cell plasma membrane"/>
    <property type="evidence" value="ECO:0007669"/>
    <property type="project" value="UniProtKB-SubCell"/>
</dbReference>
<evidence type="ECO:0000256" key="7">
    <source>
        <dbReference type="ARBA" id="ARBA00022870"/>
    </source>
</evidence>
<feature type="disulfide bond" description="Interchain (with Cys-19)" evidence="17">
    <location>
        <position position="19"/>
    </location>
</feature>
<keyword evidence="17" id="KW-1083">Inhibition of host autophagy by virus</keyword>
<evidence type="ECO:0000256" key="15">
    <source>
        <dbReference type="ARBA" id="ARBA00023288"/>
    </source>
</evidence>
<keyword evidence="1 17" id="KW-0813">Transport</keyword>
<keyword evidence="7 17" id="KW-1043">Host membrane</keyword>
<dbReference type="GO" id="GO:0044694">
    <property type="term" value="P:symbiont genome entry into host cell via pore formation in plasma membrane"/>
    <property type="evidence" value="ECO:0007669"/>
    <property type="project" value="UniProtKB-UniRule"/>
</dbReference>
<keyword evidence="14 17" id="KW-1015">Disulfide bond</keyword>
<gene>
    <name evidence="21" type="primary">M2</name>
    <name evidence="17" type="synonym">M</name>
</gene>
<comment type="similarity">
    <text evidence="17 18">Belongs to the influenza viruses matrix protein M2 family.</text>
</comment>
<keyword evidence="6 17" id="KW-0946">Virion</keyword>
<keyword evidence="16 17" id="KW-0407">Ion channel</keyword>